<feature type="region of interest" description="Disordered" evidence="1">
    <location>
        <begin position="489"/>
        <end position="529"/>
    </location>
</feature>
<dbReference type="Pfam" id="PF00855">
    <property type="entry name" value="PWWP"/>
    <property type="match status" value="2"/>
</dbReference>
<protein>
    <recommendedName>
        <fullName evidence="2">PWWP domain-containing protein</fullName>
    </recommendedName>
</protein>
<accession>A0A9P8PG70</accession>
<feature type="compositionally biased region" description="Low complexity" evidence="1">
    <location>
        <begin position="492"/>
        <end position="513"/>
    </location>
</feature>
<dbReference type="PROSITE" id="PS50812">
    <property type="entry name" value="PWWP"/>
    <property type="match status" value="1"/>
</dbReference>
<dbReference type="Proteomes" id="UP000769528">
    <property type="component" value="Unassembled WGS sequence"/>
</dbReference>
<gene>
    <name evidence="3" type="ORF">WICMUC_004594</name>
</gene>
<evidence type="ECO:0000313" key="4">
    <source>
        <dbReference type="Proteomes" id="UP000769528"/>
    </source>
</evidence>
<dbReference type="SMART" id="SM00293">
    <property type="entry name" value="PWWP"/>
    <property type="match status" value="2"/>
</dbReference>
<feature type="compositionally biased region" description="Basic and acidic residues" evidence="1">
    <location>
        <begin position="682"/>
        <end position="691"/>
    </location>
</feature>
<reference evidence="3" key="1">
    <citation type="journal article" date="2021" name="Open Biol.">
        <title>Shared evolutionary footprints suggest mitochondrial oxidative damage underlies multiple complex I losses in fungi.</title>
        <authorList>
            <person name="Schikora-Tamarit M.A."/>
            <person name="Marcet-Houben M."/>
            <person name="Nosek J."/>
            <person name="Gabaldon T."/>
        </authorList>
    </citation>
    <scope>NUCLEOTIDE SEQUENCE</scope>
    <source>
        <strain evidence="3">CBS6341</strain>
    </source>
</reference>
<feature type="compositionally biased region" description="Polar residues" evidence="1">
    <location>
        <begin position="672"/>
        <end position="681"/>
    </location>
</feature>
<evidence type="ECO:0000259" key="2">
    <source>
        <dbReference type="PROSITE" id="PS50812"/>
    </source>
</evidence>
<feature type="region of interest" description="Disordered" evidence="1">
    <location>
        <begin position="969"/>
        <end position="1031"/>
    </location>
</feature>
<dbReference type="InterPro" id="IPR000313">
    <property type="entry name" value="PWWP_dom"/>
</dbReference>
<feature type="compositionally biased region" description="Low complexity" evidence="1">
    <location>
        <begin position="989"/>
        <end position="1009"/>
    </location>
</feature>
<proteinExistence type="predicted"/>
<comment type="caution">
    <text evidence="3">The sequence shown here is derived from an EMBL/GenBank/DDBJ whole genome shotgun (WGS) entry which is preliminary data.</text>
</comment>
<dbReference type="Gene3D" id="2.30.30.140">
    <property type="match status" value="2"/>
</dbReference>
<feature type="compositionally biased region" description="Basic and acidic residues" evidence="1">
    <location>
        <begin position="715"/>
        <end position="725"/>
    </location>
</feature>
<dbReference type="CDD" id="cd05162">
    <property type="entry name" value="PWWP"/>
    <property type="match status" value="1"/>
</dbReference>
<reference evidence="3" key="2">
    <citation type="submission" date="2021-01" db="EMBL/GenBank/DDBJ databases">
        <authorList>
            <person name="Schikora-Tamarit M.A."/>
        </authorList>
    </citation>
    <scope>NUCLEOTIDE SEQUENCE</scope>
    <source>
        <strain evidence="3">CBS6341</strain>
    </source>
</reference>
<keyword evidence="4" id="KW-1185">Reference proteome</keyword>
<organism evidence="3 4">
    <name type="scientific">Wickerhamomyces mucosus</name>
    <dbReference type="NCBI Taxonomy" id="1378264"/>
    <lineage>
        <taxon>Eukaryota</taxon>
        <taxon>Fungi</taxon>
        <taxon>Dikarya</taxon>
        <taxon>Ascomycota</taxon>
        <taxon>Saccharomycotina</taxon>
        <taxon>Saccharomycetes</taxon>
        <taxon>Phaffomycetales</taxon>
        <taxon>Wickerhamomycetaceae</taxon>
        <taxon>Wickerhamomyces</taxon>
    </lineage>
</organism>
<dbReference type="SUPFAM" id="SSF63748">
    <property type="entry name" value="Tudor/PWWP/MBT"/>
    <property type="match status" value="2"/>
</dbReference>
<feature type="domain" description="PWWP" evidence="2">
    <location>
        <begin position="356"/>
        <end position="418"/>
    </location>
</feature>
<evidence type="ECO:0000256" key="1">
    <source>
        <dbReference type="SAM" id="MobiDB-lite"/>
    </source>
</evidence>
<feature type="region of interest" description="Disordered" evidence="1">
    <location>
        <begin position="714"/>
        <end position="736"/>
    </location>
</feature>
<feature type="region of interest" description="Disordered" evidence="1">
    <location>
        <begin position="575"/>
        <end position="595"/>
    </location>
</feature>
<evidence type="ECO:0000313" key="3">
    <source>
        <dbReference type="EMBL" id="KAH3671462.1"/>
    </source>
</evidence>
<dbReference type="EMBL" id="JAEUBF010001277">
    <property type="protein sequence ID" value="KAH3671462.1"/>
    <property type="molecule type" value="Genomic_DNA"/>
</dbReference>
<dbReference type="OrthoDB" id="62853at2759"/>
<name>A0A9P8PG70_9ASCO</name>
<sequence length="1136" mass="128785">MTLIPGQLILARGPWTTPWPAYVLPIQYTPNDTVQQRSKDRDIPIRLIDHQEYDFYFIIKGHAITLTRKDLELRLKGSRGKPIFAAFKKVMEYQNLGSRGFEKFLRDSKILKIGEKFVRHKKIGKLPGGSRDLIVRENIVNKDEEDFTSDMDDLFDERPSRKIAEFLAGENITNPQEQPDFAPSIEYEPRLVTAGPSDKEGIQTGQLVLARGEFPFTPAYVMPWKYTPKRFRKLQTQPNDIPVCFLGSFKFYWAKETDVKPLNESDVKLRLKGSKSKSSALTEAFKAALKYLQFEERAFENFVRDSGQLKIHDDYLVYDEMRERDSLFVSDDDEVSQSDRPRKRMKLSERKALLKPGDLVIAKIYSFPYWPGYIVSAGDKDKDISGVNKSTGDFSVRFYGDSLFYWLSADNIRKVSKREAELCIIDNHSKRFNMMTGDSRVIPVADTFNQKDFENFMKEVSIARSANKSKERAVVKPYKPRKVAAVTDESFSESSSEISNGSSYESSSESISESSRKHNGYTVDEDKLHGINPQSISTIEVPLADTISSINGNPAKEFINTKKNDIPLIVISDESDEETDASAKEPSSFRLGSGNNQLHQQNIVSYTTRSGVADYNDTTGSRSVIGRNQTTNIMPSHREGINVVENEVTQNVGNIRTDFSFDVHRKNFNCLSHSNDNSQRGNDPDFHHPEHSSLALAHQTNFQHQHKFILSSLKPHSEHSTKEVVAKGSPTDSPIHIQSLDRSLQWPMNPQRSPALQHDTSNHNDGYKVILEGNNEIILLESEDEGGEFQSISQSRAVIRTPSAISRNGPQIMNDREKFIAHNQQPSSGKQPFTLQDHFRIVNSSSHEYNSAQYNQTMDTLQQHLTSNNNEKQTQWITKQSPESFEIQQDTEKERPVHLHQFNNCNSWQPQTELGAKNSLQLHPPYESVVRNDHTSHFQIPISHPIQTPQPATRDAWTISNLKSFAQNQKSTGQEYPGGPSRADPPPSTTSSNKNSSDYSSPSTSQNSSRARLSLISQSPERSYYRDKDKDRVGDYSPIEFWPLSGAPDLSKPVPPAIVQSSGDHAIARKGNPQNTVNLVKPCIRGPYGRQKSIIKRERHKRKHGKYTMRDIANVVLLKFNYLAPPRSLIKAANTQ</sequence>
<feature type="region of interest" description="Disordered" evidence="1">
    <location>
        <begin position="672"/>
        <end position="691"/>
    </location>
</feature>
<dbReference type="AlphaFoldDB" id="A0A9P8PG70"/>